<evidence type="ECO:0000313" key="4">
    <source>
        <dbReference type="Proteomes" id="UP000199701"/>
    </source>
</evidence>
<evidence type="ECO:0000313" key="3">
    <source>
        <dbReference type="EMBL" id="SEW37767.1"/>
    </source>
</evidence>
<proteinExistence type="predicted"/>
<dbReference type="InterPro" id="IPR050287">
    <property type="entry name" value="MTA/SAH_deaminase"/>
</dbReference>
<dbReference type="AlphaFoldDB" id="A0A1I0RAB7"/>
<keyword evidence="1" id="KW-0378">Hydrolase</keyword>
<keyword evidence="4" id="KW-1185">Reference proteome</keyword>
<dbReference type="NCBIfam" id="TIGR03314">
    <property type="entry name" value="Se_ssnA"/>
    <property type="match status" value="1"/>
</dbReference>
<dbReference type="InterPro" id="IPR006680">
    <property type="entry name" value="Amidohydro-rel"/>
</dbReference>
<dbReference type="Gene3D" id="3.20.20.140">
    <property type="entry name" value="Metal-dependent hydrolases"/>
    <property type="match status" value="1"/>
</dbReference>
<dbReference type="STRING" id="99656.SAMN05421659_11372"/>
<dbReference type="Gene3D" id="2.30.40.10">
    <property type="entry name" value="Urease, subunit C, domain 1"/>
    <property type="match status" value="1"/>
</dbReference>
<dbReference type="GO" id="GO:0016810">
    <property type="term" value="F:hydrolase activity, acting on carbon-nitrogen (but not peptide) bonds"/>
    <property type="evidence" value="ECO:0007669"/>
    <property type="project" value="InterPro"/>
</dbReference>
<sequence length="451" mass="50398">MENMNSKRILIGNGCLVTRDKDNPYIENGAVLIEDGYIKEVGQDSVLKNKYKDIEYIDAAGKVIMPGYINAHNHIYSAFARGLNIFGNHPTDFLEILEGTWWKIDRHLDLNQTYCSAIGTYMECIRNGVTTVVDHHASYKEIKGSLFKIADAAAIIGIRTCLAYEISDRDGQDKMKEAVSETCDFIEFTEKNPNPMLKAMIGMHASFTLSDETIAYCKEHNYYGKGYHIHVAEGEYDNLDCLEKYGCSVVERLNKKGLLGPKTIAGHCIHISEKDMDILKETNTTVIHNPESNMANAVGCPDVLKMIDKEILVGLGTDGYTNDMLESVKVANILQKHNSRNPDRGFLEAAQMLFQNNASIVSEMFGEQIGILKAGAVADIIVVDYNPFTPMNEANVDGHIIFGMSGALTDTTIVNGRVLMKNRKLVINNTEELLENCRDASAELWRDLYER</sequence>
<accession>A0A1I0RAB7</accession>
<dbReference type="PANTHER" id="PTHR43794">
    <property type="entry name" value="AMINOHYDROLASE SSNA-RELATED"/>
    <property type="match status" value="1"/>
</dbReference>
<dbReference type="CDD" id="cd01298">
    <property type="entry name" value="ATZ_TRZ_like"/>
    <property type="match status" value="1"/>
</dbReference>
<dbReference type="Proteomes" id="UP000199701">
    <property type="component" value="Unassembled WGS sequence"/>
</dbReference>
<gene>
    <name evidence="3" type="ORF">SAMN05421659_11372</name>
</gene>
<name>A0A1I0RAB7_9FIRM</name>
<dbReference type="Pfam" id="PF01979">
    <property type="entry name" value="Amidohydro_1"/>
    <property type="match status" value="1"/>
</dbReference>
<feature type="domain" description="Amidohydrolase-related" evidence="2">
    <location>
        <begin position="63"/>
        <end position="418"/>
    </location>
</feature>
<dbReference type="InterPro" id="IPR017700">
    <property type="entry name" value="Aminohydrolase_SsnA"/>
</dbReference>
<dbReference type="InterPro" id="IPR032466">
    <property type="entry name" value="Metal_Hydrolase"/>
</dbReference>
<dbReference type="PANTHER" id="PTHR43794:SF11">
    <property type="entry name" value="AMIDOHYDROLASE-RELATED DOMAIN-CONTAINING PROTEIN"/>
    <property type="match status" value="1"/>
</dbReference>
<dbReference type="SUPFAM" id="SSF51338">
    <property type="entry name" value="Composite domain of metallo-dependent hydrolases"/>
    <property type="match status" value="1"/>
</dbReference>
<dbReference type="SUPFAM" id="SSF51556">
    <property type="entry name" value="Metallo-dependent hydrolases"/>
    <property type="match status" value="1"/>
</dbReference>
<dbReference type="RefSeq" id="WP_242941057.1">
    <property type="nucleotide sequence ID" value="NZ_FOJI01000013.1"/>
</dbReference>
<dbReference type="InterPro" id="IPR011059">
    <property type="entry name" value="Metal-dep_hydrolase_composite"/>
</dbReference>
<dbReference type="EMBL" id="FOJI01000013">
    <property type="protein sequence ID" value="SEW37767.1"/>
    <property type="molecule type" value="Genomic_DNA"/>
</dbReference>
<protein>
    <submittedName>
        <fullName evidence="3">Putative selenium metabolism protein SsnA</fullName>
    </submittedName>
</protein>
<evidence type="ECO:0000259" key="2">
    <source>
        <dbReference type="Pfam" id="PF01979"/>
    </source>
</evidence>
<reference evidence="3 4" key="1">
    <citation type="submission" date="2016-10" db="EMBL/GenBank/DDBJ databases">
        <authorList>
            <person name="de Groot N.N."/>
        </authorList>
    </citation>
    <scope>NUCLEOTIDE SEQUENCE [LARGE SCALE GENOMIC DNA]</scope>
    <source>
        <strain evidence="3 4">DSM 9179</strain>
    </source>
</reference>
<organism evidence="3 4">
    <name type="scientific">[Clostridium] fimetarium</name>
    <dbReference type="NCBI Taxonomy" id="99656"/>
    <lineage>
        <taxon>Bacteria</taxon>
        <taxon>Bacillati</taxon>
        <taxon>Bacillota</taxon>
        <taxon>Clostridia</taxon>
        <taxon>Lachnospirales</taxon>
        <taxon>Lachnospiraceae</taxon>
    </lineage>
</organism>
<evidence type="ECO:0000256" key="1">
    <source>
        <dbReference type="ARBA" id="ARBA00022801"/>
    </source>
</evidence>
<dbReference type="NCBIfam" id="NF005540">
    <property type="entry name" value="PRK07203.1"/>
    <property type="match status" value="1"/>
</dbReference>